<evidence type="ECO:0000313" key="4">
    <source>
        <dbReference type="EMBL" id="CAB5030712.1"/>
    </source>
</evidence>
<gene>
    <name evidence="1" type="ORF">UFOPK2683_01253</name>
    <name evidence="2" type="ORF">UFOPK3605_01608</name>
    <name evidence="3" type="ORF">UFOPK3897_00987</name>
    <name evidence="4" type="ORF">UFOPK4121_01338</name>
</gene>
<proteinExistence type="predicted"/>
<evidence type="ECO:0000313" key="3">
    <source>
        <dbReference type="EMBL" id="CAB4978943.1"/>
    </source>
</evidence>
<evidence type="ECO:0000313" key="2">
    <source>
        <dbReference type="EMBL" id="CAB4920046.1"/>
    </source>
</evidence>
<dbReference type="AlphaFoldDB" id="A0A6J7RPX1"/>
<dbReference type="EMBL" id="CAFBPQ010000053">
    <property type="protein sequence ID" value="CAB5030712.1"/>
    <property type="molecule type" value="Genomic_DNA"/>
</dbReference>
<protein>
    <submittedName>
        <fullName evidence="4">Unannotated protein</fullName>
    </submittedName>
</protein>
<name>A0A6J7RPX1_9ZZZZ</name>
<evidence type="ECO:0000313" key="1">
    <source>
        <dbReference type="EMBL" id="CAB4730531.1"/>
    </source>
</evidence>
<sequence>MPWCEECERFLTPSSLSSTHSCPRCGNLVDLTDKEEIVETEIDPIPWHFKVLLGLAALYLGYRAFQGVEWVINQL</sequence>
<organism evidence="4">
    <name type="scientific">freshwater metagenome</name>
    <dbReference type="NCBI Taxonomy" id="449393"/>
    <lineage>
        <taxon>unclassified sequences</taxon>
        <taxon>metagenomes</taxon>
        <taxon>ecological metagenomes</taxon>
    </lineage>
</organism>
<dbReference type="EMBL" id="CAFBMM010000139">
    <property type="protein sequence ID" value="CAB4920046.1"/>
    <property type="molecule type" value="Genomic_DNA"/>
</dbReference>
<reference evidence="4" key="1">
    <citation type="submission" date="2020-05" db="EMBL/GenBank/DDBJ databases">
        <authorList>
            <person name="Chiriac C."/>
            <person name="Salcher M."/>
            <person name="Ghai R."/>
            <person name="Kavagutti S V."/>
        </authorList>
    </citation>
    <scope>NUCLEOTIDE SEQUENCE</scope>
</reference>
<dbReference type="EMBL" id="CAEZYK010000083">
    <property type="protein sequence ID" value="CAB4730531.1"/>
    <property type="molecule type" value="Genomic_DNA"/>
</dbReference>
<accession>A0A6J7RPX1</accession>
<dbReference type="EMBL" id="CAFBOF010000020">
    <property type="protein sequence ID" value="CAB4978943.1"/>
    <property type="molecule type" value="Genomic_DNA"/>
</dbReference>